<comment type="caution">
    <text evidence="4">The sequence shown here is derived from an EMBL/GenBank/DDBJ whole genome shotgun (WGS) entry which is preliminary data.</text>
</comment>
<gene>
    <name evidence="4" type="ORF">L566_3441</name>
</gene>
<organism evidence="4 5">
    <name type="scientific">Bordetella pertussis CHLA-26</name>
    <dbReference type="NCBI Taxonomy" id="1331284"/>
    <lineage>
        <taxon>Bacteria</taxon>
        <taxon>Pseudomonadati</taxon>
        <taxon>Pseudomonadota</taxon>
        <taxon>Betaproteobacteria</taxon>
        <taxon>Burkholderiales</taxon>
        <taxon>Alcaligenaceae</taxon>
        <taxon>Bordetella</taxon>
    </lineage>
</organism>
<dbReference type="Gene3D" id="3.40.50.720">
    <property type="entry name" value="NAD(P)-binding Rossmann-like Domain"/>
    <property type="match status" value="1"/>
</dbReference>
<evidence type="ECO:0000256" key="3">
    <source>
        <dbReference type="SAM" id="MobiDB-lite"/>
    </source>
</evidence>
<protein>
    <submittedName>
        <fullName evidence="4">NAD(P)H-binding protein, PF13460 domain protein</fullName>
    </submittedName>
</protein>
<name>A0AAI9J1S5_BORPT</name>
<dbReference type="InterPro" id="IPR036291">
    <property type="entry name" value="NAD(P)-bd_dom_sf"/>
</dbReference>
<dbReference type="EMBL" id="AXSB02000023">
    <property type="protein sequence ID" value="ETH31142.1"/>
    <property type="molecule type" value="Genomic_DNA"/>
</dbReference>
<feature type="region of interest" description="Disordered" evidence="3">
    <location>
        <begin position="75"/>
        <end position="111"/>
    </location>
</feature>
<sequence length="111" mass="11168">MAGRHALVTGGARGIGLACARALLARGASVTLLGRDGGALDAAADQLARAGRVQTASADVADAASVRAAFEQAARARSGRSRSWSTTPARRSASASTAPTRRCGSACWRST</sequence>
<dbReference type="AlphaFoldDB" id="A0AAI9J1S5"/>
<dbReference type="SUPFAM" id="SSF51735">
    <property type="entry name" value="NAD(P)-binding Rossmann-fold domains"/>
    <property type="match status" value="1"/>
</dbReference>
<dbReference type="GO" id="GO:0016491">
    <property type="term" value="F:oxidoreductase activity"/>
    <property type="evidence" value="ECO:0007669"/>
    <property type="project" value="UniProtKB-KW"/>
</dbReference>
<evidence type="ECO:0000313" key="4">
    <source>
        <dbReference type="EMBL" id="ETH31142.1"/>
    </source>
</evidence>
<accession>A0AAI9J1S5</accession>
<feature type="compositionally biased region" description="Low complexity" evidence="3">
    <location>
        <begin position="75"/>
        <end position="102"/>
    </location>
</feature>
<dbReference type="PANTHER" id="PTHR43669:SF3">
    <property type="entry name" value="ALCOHOL DEHYDROGENASE, PUTATIVE (AFU_ORTHOLOGUE AFUA_3G03445)-RELATED"/>
    <property type="match status" value="1"/>
</dbReference>
<dbReference type="Proteomes" id="UP000018679">
    <property type="component" value="Unassembled WGS sequence"/>
</dbReference>
<dbReference type="PANTHER" id="PTHR43669">
    <property type="entry name" value="5-KETO-D-GLUCONATE 5-REDUCTASE"/>
    <property type="match status" value="1"/>
</dbReference>
<evidence type="ECO:0000256" key="2">
    <source>
        <dbReference type="ARBA" id="ARBA00023002"/>
    </source>
</evidence>
<evidence type="ECO:0000256" key="1">
    <source>
        <dbReference type="ARBA" id="ARBA00006484"/>
    </source>
</evidence>
<comment type="similarity">
    <text evidence="1">Belongs to the short-chain dehydrogenases/reductases (SDR) family.</text>
</comment>
<dbReference type="Pfam" id="PF00106">
    <property type="entry name" value="adh_short"/>
    <property type="match status" value="1"/>
</dbReference>
<proteinExistence type="inferred from homology"/>
<dbReference type="InterPro" id="IPR002347">
    <property type="entry name" value="SDR_fam"/>
</dbReference>
<evidence type="ECO:0000313" key="5">
    <source>
        <dbReference type="Proteomes" id="UP000018679"/>
    </source>
</evidence>
<keyword evidence="2" id="KW-0560">Oxidoreductase</keyword>
<reference evidence="4 5" key="1">
    <citation type="journal article" date="2013" name="Genome Announc.">
        <title>Genome Sequences of 28 Bordetella pertussis U.S. Outbreak Strains Dating from 2010 to 2012.</title>
        <authorList>
            <person name="Harvill E.T."/>
            <person name="Goodfield L.L."/>
            <person name="Ivanov Y."/>
            <person name="Meyer J.A."/>
            <person name="Newth C."/>
            <person name="Cassiday P."/>
            <person name="Tondella M.L."/>
            <person name="Liao P."/>
            <person name="Zimmerman J."/>
            <person name="Meert K."/>
            <person name="Wessel D."/>
            <person name="Berger J."/>
            <person name="Dean J.M."/>
            <person name="Holubkov R."/>
            <person name="Burr J."/>
            <person name="Liu T."/>
            <person name="Brinkac L."/>
            <person name="Kim M."/>
            <person name="Losada L."/>
        </authorList>
    </citation>
    <scope>NUCLEOTIDE SEQUENCE [LARGE SCALE GENOMIC DNA]</scope>
    <source>
        <strain evidence="4 5">CHLA-26</strain>
    </source>
</reference>